<accession>C8W2P0</accession>
<dbReference type="EMBL" id="CP001720">
    <property type="protein sequence ID" value="ACV63724.1"/>
    <property type="molecule type" value="Genomic_DNA"/>
</dbReference>
<keyword evidence="2" id="KW-1185">Reference proteome</keyword>
<protein>
    <recommendedName>
        <fullName evidence="3">DUF3800 domain-containing protein</fullName>
    </recommendedName>
</protein>
<reference evidence="1 2" key="1">
    <citation type="journal article" date="2009" name="Stand. Genomic Sci.">
        <title>Complete genome sequence of Desulfotomaculum acetoxidans type strain (5575).</title>
        <authorList>
            <person name="Spring S."/>
            <person name="Lapidus A."/>
            <person name="Schroder M."/>
            <person name="Gleim D."/>
            <person name="Sims D."/>
            <person name="Meincke L."/>
            <person name="Glavina Del Rio T."/>
            <person name="Tice H."/>
            <person name="Copeland A."/>
            <person name="Cheng J.F."/>
            <person name="Lucas S."/>
            <person name="Chen F."/>
            <person name="Nolan M."/>
            <person name="Bruce D."/>
            <person name="Goodwin L."/>
            <person name="Pitluck S."/>
            <person name="Ivanova N."/>
            <person name="Mavromatis K."/>
            <person name="Mikhailova N."/>
            <person name="Pati A."/>
            <person name="Chen A."/>
            <person name="Palaniappan K."/>
            <person name="Land M."/>
            <person name="Hauser L."/>
            <person name="Chang Y.J."/>
            <person name="Jeffries C.D."/>
            <person name="Chain P."/>
            <person name="Saunders E."/>
            <person name="Brettin T."/>
            <person name="Detter J.C."/>
            <person name="Goker M."/>
            <person name="Bristow J."/>
            <person name="Eisen J.A."/>
            <person name="Markowitz V."/>
            <person name="Hugenholtz P."/>
            <person name="Kyrpides N.C."/>
            <person name="Klenk H.P."/>
            <person name="Han C."/>
        </authorList>
    </citation>
    <scope>NUCLEOTIDE SEQUENCE [LARGE SCALE GENOMIC DNA]</scope>
    <source>
        <strain evidence="2">ATCC 49208 / DSM 771 / VKM B-1644</strain>
    </source>
</reference>
<dbReference type="KEGG" id="dae:Dtox_2970"/>
<name>C8W2P0_DESAS</name>
<gene>
    <name evidence="1" type="ordered locus">Dtox_2970</name>
</gene>
<proteinExistence type="predicted"/>
<evidence type="ECO:0000313" key="2">
    <source>
        <dbReference type="Proteomes" id="UP000002217"/>
    </source>
</evidence>
<evidence type="ECO:0000313" key="1">
    <source>
        <dbReference type="EMBL" id="ACV63724.1"/>
    </source>
</evidence>
<dbReference type="HOGENOM" id="CLU_382078_0_0_9"/>
<dbReference type="OrthoDB" id="2869867at2"/>
<dbReference type="AlphaFoldDB" id="C8W2P0"/>
<sequence>MTLSFGLFLDESGDFADRYSGEKRNSLVGGVLAPAGLLTAGLAKSIFDRAFDEVELPRQKLVHMTDMPADKVSPFVLSVFNLLRENNLQPVLIENNERVLIVDPDVTFLNILAEGITRLFEHLGAVNKKVCLNVLAARRLADDKKYPGYKRVLAQEEYSSRLNERLHWSWVRKGLMQGYGSWQVSSFDIGSAREDERLMLADVVCNAWYNRNNEKRIVPGQRDQMEIQVGRFYYTVLEHGSTGAVARLMGEGAIGEAMFETFTSLLALGSTQVHKEILGKKLKELLRDCVDRLAGMSSYGRAHQLSTLRERFYYLVHVERDLHRGRQLLELVQELLIPPLKEKLPDSEGAAIDALEFDLRVINLAIATHRGNLSMAEKQVQHIRGLLPVMASRWENLNAISEFFLREAVHLTNSYDFWGTIKLMNVMYKFIEETIELFPVALPQVFGEGFKSDFKGKVLGCRLQAYAFLGRGDPDYYQRARYDSDLAIAEFEKWDDLARHYLYRCYIETDSGNYADALDWLAKSLGLGPKSEIKIIAESLSADPEGQKLFSLMHYSRLMARSALDGEEKLAGLLYKGWTEYHLENHPFLVSGSDEHPAEILFWKWGSYLLVNGSIKAGQEKHARALKICFASQENDTLYTIGVGILAEQAAILAQGGVKYKNEYKSVLKALRDSLNKLLSKEGLLISLTNYFVHWPAAVEELISNPEPDKIVRRIRKLAHSVPY</sequence>
<evidence type="ECO:0008006" key="3">
    <source>
        <dbReference type="Google" id="ProtNLM"/>
    </source>
</evidence>
<dbReference type="Proteomes" id="UP000002217">
    <property type="component" value="Chromosome"/>
</dbReference>
<dbReference type="RefSeq" id="WP_015758416.1">
    <property type="nucleotide sequence ID" value="NC_013216.1"/>
</dbReference>
<organism evidence="1 2">
    <name type="scientific">Desulfofarcimen acetoxidans (strain ATCC 49208 / DSM 771 / KCTC 5769 / VKM B-1644 / 5575)</name>
    <name type="common">Desulfotomaculum acetoxidans</name>
    <dbReference type="NCBI Taxonomy" id="485916"/>
    <lineage>
        <taxon>Bacteria</taxon>
        <taxon>Bacillati</taxon>
        <taxon>Bacillota</taxon>
        <taxon>Clostridia</taxon>
        <taxon>Eubacteriales</taxon>
        <taxon>Peptococcaceae</taxon>
        <taxon>Desulfofarcimen</taxon>
    </lineage>
</organism>